<dbReference type="AlphaFoldDB" id="A0A5C5WA24"/>
<name>A0A5C5WA24_9BACT</name>
<evidence type="ECO:0000256" key="2">
    <source>
        <dbReference type="SAM" id="Phobius"/>
    </source>
</evidence>
<sequence>MRTQQFFDHHGVQSNPFAEEDAQTDQVFKSRCVEVRHPAWDKVFGDPADPATSVVFGEKGAGKTAMRLQIADAIKTHNAHAPKGDRLWVVEYDDFNPLLDRFADRLPARKQRDPSRVLAEWKLWDHMDGVLSLAVTDLVDRLLHAATPRGPAANRIDPADARNKLDTAQKRDLLLLAACYDDSHAEPPLERWKRLSRSIGGGTWRSWYSALLGVAITIAVLGLIAWSREWSWLKTAWPYLAILLGWSPWIYKWCDRQIAAGSIRRRLRVIRRDATALRRQLMCLDQSALANQPLPIHRRTDDRYELLAKLQSVLRSLGSSGVVVLVDRIDEPHLTGGRVEHMRDFVWSMLDNKFLKQPGLGVKLLLPAELHEHLAREGRDFHQRARLDKQNVVPSLDWTGEALLDLANARLLACAAEGRRPLLRDLIDPAVSDARLIDALRSLRTPRHVFKFLFRMLTTHCAAHIDGQPVWKFSPQTFEAVLAVYSREQASVDRGLVAG</sequence>
<dbReference type="OrthoDB" id="208020at2"/>
<keyword evidence="2" id="KW-0472">Membrane</keyword>
<proteinExistence type="predicted"/>
<evidence type="ECO:0000313" key="3">
    <source>
        <dbReference type="EMBL" id="TWT47728.1"/>
    </source>
</evidence>
<evidence type="ECO:0008006" key="5">
    <source>
        <dbReference type="Google" id="ProtNLM"/>
    </source>
</evidence>
<accession>A0A5C5WA24</accession>
<dbReference type="EMBL" id="SJPH01000002">
    <property type="protein sequence ID" value="TWT47728.1"/>
    <property type="molecule type" value="Genomic_DNA"/>
</dbReference>
<keyword evidence="2" id="KW-0812">Transmembrane</keyword>
<feature type="region of interest" description="Disordered" evidence="1">
    <location>
        <begin position="1"/>
        <end position="21"/>
    </location>
</feature>
<feature type="transmembrane region" description="Helical" evidence="2">
    <location>
        <begin position="206"/>
        <end position="224"/>
    </location>
</feature>
<evidence type="ECO:0000256" key="1">
    <source>
        <dbReference type="SAM" id="MobiDB-lite"/>
    </source>
</evidence>
<gene>
    <name evidence="3" type="ORF">Pla111_13480</name>
</gene>
<dbReference type="RefSeq" id="WP_146572539.1">
    <property type="nucleotide sequence ID" value="NZ_SJPH01000002.1"/>
</dbReference>
<reference evidence="3 4" key="1">
    <citation type="submission" date="2019-02" db="EMBL/GenBank/DDBJ databases">
        <title>Deep-cultivation of Planctomycetes and their phenomic and genomic characterization uncovers novel biology.</title>
        <authorList>
            <person name="Wiegand S."/>
            <person name="Jogler M."/>
            <person name="Boedeker C."/>
            <person name="Pinto D."/>
            <person name="Vollmers J."/>
            <person name="Rivas-Marin E."/>
            <person name="Kohn T."/>
            <person name="Peeters S.H."/>
            <person name="Heuer A."/>
            <person name="Rast P."/>
            <person name="Oberbeckmann S."/>
            <person name="Bunk B."/>
            <person name="Jeske O."/>
            <person name="Meyerdierks A."/>
            <person name="Storesund J.E."/>
            <person name="Kallscheuer N."/>
            <person name="Luecker S."/>
            <person name="Lage O.M."/>
            <person name="Pohl T."/>
            <person name="Merkel B.J."/>
            <person name="Hornburger P."/>
            <person name="Mueller R.-W."/>
            <person name="Bruemmer F."/>
            <person name="Labrenz M."/>
            <person name="Spormann A.M."/>
            <person name="Op Den Camp H."/>
            <person name="Overmann J."/>
            <person name="Amann R."/>
            <person name="Jetten M.S.M."/>
            <person name="Mascher T."/>
            <person name="Medema M.H."/>
            <person name="Devos D.P."/>
            <person name="Kaster A.-K."/>
            <person name="Ovreas L."/>
            <person name="Rohde M."/>
            <person name="Galperin M.Y."/>
            <person name="Jogler C."/>
        </authorList>
    </citation>
    <scope>NUCLEOTIDE SEQUENCE [LARGE SCALE GENOMIC DNA]</scope>
    <source>
        <strain evidence="3 4">Pla111</strain>
    </source>
</reference>
<evidence type="ECO:0000313" key="4">
    <source>
        <dbReference type="Proteomes" id="UP000318995"/>
    </source>
</evidence>
<keyword evidence="2" id="KW-1133">Transmembrane helix</keyword>
<keyword evidence="4" id="KW-1185">Reference proteome</keyword>
<dbReference type="Proteomes" id="UP000318995">
    <property type="component" value="Unassembled WGS sequence"/>
</dbReference>
<comment type="caution">
    <text evidence="3">The sequence shown here is derived from an EMBL/GenBank/DDBJ whole genome shotgun (WGS) entry which is preliminary data.</text>
</comment>
<organism evidence="3 4">
    <name type="scientific">Botrimarina hoheduenensis</name>
    <dbReference type="NCBI Taxonomy" id="2528000"/>
    <lineage>
        <taxon>Bacteria</taxon>
        <taxon>Pseudomonadati</taxon>
        <taxon>Planctomycetota</taxon>
        <taxon>Planctomycetia</taxon>
        <taxon>Pirellulales</taxon>
        <taxon>Lacipirellulaceae</taxon>
        <taxon>Botrimarina</taxon>
    </lineage>
</organism>
<protein>
    <recommendedName>
        <fullName evidence="5">KAP family P-loop domain protein</fullName>
    </recommendedName>
</protein>
<feature type="compositionally biased region" description="Polar residues" evidence="1">
    <location>
        <begin position="1"/>
        <end position="16"/>
    </location>
</feature>